<dbReference type="Gene3D" id="3.40.190.10">
    <property type="entry name" value="Periplasmic binding protein-like II"/>
    <property type="match status" value="2"/>
</dbReference>
<evidence type="ECO:0000259" key="3">
    <source>
        <dbReference type="Pfam" id="PF00497"/>
    </source>
</evidence>
<dbReference type="PANTHER" id="PTHR35936">
    <property type="entry name" value="MEMBRANE-BOUND LYTIC MUREIN TRANSGLYCOSYLASE F"/>
    <property type="match status" value="1"/>
</dbReference>
<dbReference type="EMBL" id="CP101527">
    <property type="protein sequence ID" value="UZW73774.1"/>
    <property type="molecule type" value="Genomic_DNA"/>
</dbReference>
<gene>
    <name evidence="4" type="ORF">NNL22_12080</name>
</gene>
<dbReference type="SUPFAM" id="SSF53850">
    <property type="entry name" value="Periplasmic binding protein-like II"/>
    <property type="match status" value="1"/>
</dbReference>
<evidence type="ECO:0000313" key="5">
    <source>
        <dbReference type="Proteomes" id="UP001164472"/>
    </source>
</evidence>
<feature type="domain" description="Solute-binding protein family 3/N-terminal" evidence="3">
    <location>
        <begin position="43"/>
        <end position="266"/>
    </location>
</feature>
<protein>
    <submittedName>
        <fullName evidence="4">Transporter substrate-binding domain-containing protein</fullName>
    </submittedName>
</protein>
<dbReference type="RefSeq" id="WP_251809915.1">
    <property type="nucleotide sequence ID" value="NZ_CP101527.1"/>
</dbReference>
<dbReference type="Proteomes" id="UP001164472">
    <property type="component" value="Chromosome"/>
</dbReference>
<evidence type="ECO:0000313" key="4">
    <source>
        <dbReference type="EMBL" id="UZW73774.1"/>
    </source>
</evidence>
<dbReference type="KEGG" id="asem:NNL22_12080"/>
<keyword evidence="2" id="KW-0732">Signal</keyword>
<keyword evidence="5" id="KW-1185">Reference proteome</keyword>
<reference evidence="4" key="1">
    <citation type="submission" date="2022-07" db="EMBL/GenBank/DDBJ databases">
        <title>Alkalimarinus sp. nov., isolated from gut of a Alitta virens.</title>
        <authorList>
            <person name="Yang A.I."/>
            <person name="Shin N.-R."/>
        </authorList>
    </citation>
    <scope>NUCLEOTIDE SEQUENCE</scope>
    <source>
        <strain evidence="4">FA028</strain>
    </source>
</reference>
<dbReference type="PANTHER" id="PTHR35936:SF25">
    <property type="entry name" value="ABC TRANSPORTER SUBSTRATE-BINDING PROTEIN"/>
    <property type="match status" value="1"/>
</dbReference>
<proteinExistence type="inferred from homology"/>
<dbReference type="Pfam" id="PF00497">
    <property type="entry name" value="SBP_bac_3"/>
    <property type="match status" value="1"/>
</dbReference>
<name>A0A9E8KNK6_9ALTE</name>
<organism evidence="4 5">
    <name type="scientific">Alkalimarinus sediminis</name>
    <dbReference type="NCBI Taxonomy" id="1632866"/>
    <lineage>
        <taxon>Bacteria</taxon>
        <taxon>Pseudomonadati</taxon>
        <taxon>Pseudomonadota</taxon>
        <taxon>Gammaproteobacteria</taxon>
        <taxon>Alteromonadales</taxon>
        <taxon>Alteromonadaceae</taxon>
        <taxon>Alkalimarinus</taxon>
    </lineage>
</organism>
<evidence type="ECO:0000256" key="1">
    <source>
        <dbReference type="ARBA" id="ARBA00010333"/>
    </source>
</evidence>
<dbReference type="AlphaFoldDB" id="A0A9E8KNK6"/>
<accession>A0A9E8KNK6</accession>
<comment type="similarity">
    <text evidence="1">Belongs to the bacterial solute-binding protein 3 family.</text>
</comment>
<evidence type="ECO:0000256" key="2">
    <source>
        <dbReference type="ARBA" id="ARBA00022729"/>
    </source>
</evidence>
<sequence length="270" mass="31089">MSARTMCRIKNTQRIFSATRPLLILVLILLSQNVQAELKLCLAEADFPPFTFKVDVASSEYKGYTVELIEYVSTHLERPIVIRKFPWKRCLFLLERGEVDIVADAYHDVQRAKKFYYSRPYYKMTPQFYYDQRVFPDGFPHASGPVSLPEYRGCGIQGYSYEHYGPGYNRLIKSASSLVQLFWQLARKRCDYVVEELEIVEGVNLLGPSIIDLSNIKHARPESARSPELHFIYSKDRAIDAKIIADINVAIQSFINSGQASKVMEKLMRP</sequence>
<dbReference type="InterPro" id="IPR001638">
    <property type="entry name" value="Solute-binding_3/MltF_N"/>
</dbReference>